<evidence type="ECO:0000256" key="1">
    <source>
        <dbReference type="ARBA" id="ARBA00006738"/>
    </source>
</evidence>
<dbReference type="InterPro" id="IPR011335">
    <property type="entry name" value="Restrct_endonuc-II-like"/>
</dbReference>
<comment type="similarity">
    <text evidence="1 2">Belongs to the UPF0102 family.</text>
</comment>
<dbReference type="EMBL" id="RSEB01000001">
    <property type="protein sequence ID" value="RRS02084.1"/>
    <property type="molecule type" value="Genomic_DNA"/>
</dbReference>
<reference evidence="3 4" key="1">
    <citation type="submission" date="2018-12" db="EMBL/GenBank/DDBJ databases">
        <title>Glycomyces sp. YIM 121974 draft genome.</title>
        <authorList>
            <person name="Li Q."/>
        </authorList>
    </citation>
    <scope>NUCLEOTIDE SEQUENCE [LARGE SCALE GENOMIC DNA]</scope>
    <source>
        <strain evidence="3 4">YIM 121974</strain>
    </source>
</reference>
<accession>A0A426V5A8</accession>
<evidence type="ECO:0000256" key="2">
    <source>
        <dbReference type="HAMAP-Rule" id="MF_00048"/>
    </source>
</evidence>
<dbReference type="CDD" id="cd20736">
    <property type="entry name" value="PoNe_Nuclease"/>
    <property type="match status" value="1"/>
</dbReference>
<dbReference type="PANTHER" id="PTHR34039:SF1">
    <property type="entry name" value="UPF0102 PROTEIN YRAN"/>
    <property type="match status" value="1"/>
</dbReference>
<dbReference type="InterPro" id="IPR003509">
    <property type="entry name" value="UPF0102_YraN-like"/>
</dbReference>
<dbReference type="RefSeq" id="WP_125246559.1">
    <property type="nucleotide sequence ID" value="NZ_RSEB01000001.1"/>
</dbReference>
<keyword evidence="4" id="KW-1185">Reference proteome</keyword>
<dbReference type="SUPFAM" id="SSF52980">
    <property type="entry name" value="Restriction endonuclease-like"/>
    <property type="match status" value="1"/>
</dbReference>
<dbReference type="OrthoDB" id="9794876at2"/>
<evidence type="ECO:0000313" key="3">
    <source>
        <dbReference type="EMBL" id="RRS02084.1"/>
    </source>
</evidence>
<dbReference type="PANTHER" id="PTHR34039">
    <property type="entry name" value="UPF0102 PROTEIN YRAN"/>
    <property type="match status" value="1"/>
</dbReference>
<comment type="caution">
    <text evidence="3">The sequence shown here is derived from an EMBL/GenBank/DDBJ whole genome shotgun (WGS) entry which is preliminary data.</text>
</comment>
<dbReference type="NCBIfam" id="NF009154">
    <property type="entry name" value="PRK12497.3-3"/>
    <property type="match status" value="1"/>
</dbReference>
<name>A0A426V5A8_9ACTN</name>
<dbReference type="AlphaFoldDB" id="A0A426V5A8"/>
<protein>
    <recommendedName>
        <fullName evidence="2">UPF0102 protein EIW28_04945</fullName>
    </recommendedName>
</protein>
<dbReference type="HAMAP" id="MF_00048">
    <property type="entry name" value="UPF0102"/>
    <property type="match status" value="1"/>
</dbReference>
<dbReference type="Proteomes" id="UP000277256">
    <property type="component" value="Unassembled WGS sequence"/>
</dbReference>
<proteinExistence type="inferred from homology"/>
<sequence>MNVSRTPAPPRPDGIDLRRLTPHQLGRLGEDLAAAHLKRHRMQILARNWRDRSGELDLVARSGDTVVVCEVKTRRSERFGGPLGAVDGEKVHRLERLARSWLRGHCRPDQPWRLDRLALTVTGTARLELEHRQGARRGLRAHEHRLHGRRRGRRGHRRGLGLQVLVEGR</sequence>
<organism evidence="3 4">
    <name type="scientific">Glycomyces terrestris</name>
    <dbReference type="NCBI Taxonomy" id="2493553"/>
    <lineage>
        <taxon>Bacteria</taxon>
        <taxon>Bacillati</taxon>
        <taxon>Actinomycetota</taxon>
        <taxon>Actinomycetes</taxon>
        <taxon>Glycomycetales</taxon>
        <taxon>Glycomycetaceae</taxon>
        <taxon>Glycomyces</taxon>
    </lineage>
</organism>
<dbReference type="NCBIfam" id="NF009150">
    <property type="entry name" value="PRK12497.1-3"/>
    <property type="match status" value="1"/>
</dbReference>
<evidence type="ECO:0000313" key="4">
    <source>
        <dbReference type="Proteomes" id="UP000277256"/>
    </source>
</evidence>
<gene>
    <name evidence="3" type="ORF">EIW28_04945</name>
</gene>
<dbReference type="GO" id="GO:0003676">
    <property type="term" value="F:nucleic acid binding"/>
    <property type="evidence" value="ECO:0007669"/>
    <property type="project" value="InterPro"/>
</dbReference>
<dbReference type="Pfam" id="PF02021">
    <property type="entry name" value="UPF0102"/>
    <property type="match status" value="1"/>
</dbReference>
<dbReference type="Gene3D" id="3.40.1350.10">
    <property type="match status" value="1"/>
</dbReference>
<dbReference type="InterPro" id="IPR011856">
    <property type="entry name" value="tRNA_endonuc-like_dom_sf"/>
</dbReference>